<dbReference type="SUPFAM" id="SSF75005">
    <property type="entry name" value="Arabinanase/levansucrase/invertase"/>
    <property type="match status" value="2"/>
</dbReference>
<sequence length="425" mass="48074">MANAKVVKTLCLYTLCSILTPTPLVSGDPVVVSGGPENDYESWIIRPNDNRLMIIFDRNPDWQSGDLYATFSTDNGDTWETPIAIIEGPGDQATLSFLQLPGDTLRLWYASNEYGTYGIHTAHSSNSIDWNRDGPIELGWGSTSMHYDPTVIIEPDSSLTMSYRGPQGAYIAHHPHGGTWDTLKTLVGPSGYRPRLMKHTSGVYLFSYHRNTGSGYDVFVRTSEDRVNWTDELRLTYSDNSHDPFPNETSDGAYLIYYATYLTPAYNLYRRRSYDAINWEYEEQVTFDATNNTQPHFFMESSETFLVWAHAVTFPNDHDVYFEKTPYVGIDENIVWENKNTPTPVSICPNPCAQRAMITLKTMDHPDSRISIYDIQGRDVTSMAHISPCAGNSLELDTSHLPVGVYCLKMEHPRNDGCVRLVVIR</sequence>
<comment type="caution">
    <text evidence="3">The sequence shown here is derived from an EMBL/GenBank/DDBJ whole genome shotgun (WGS) entry which is preliminary data.</text>
</comment>
<evidence type="ECO:0000313" key="3">
    <source>
        <dbReference type="EMBL" id="KPK64778.1"/>
    </source>
</evidence>
<dbReference type="InterPro" id="IPR026444">
    <property type="entry name" value="Secre_tail"/>
</dbReference>
<dbReference type="InterPro" id="IPR023296">
    <property type="entry name" value="Glyco_hydro_beta-prop_sf"/>
</dbReference>
<proteinExistence type="predicted"/>
<dbReference type="EMBL" id="LJUJ01000001">
    <property type="protein sequence ID" value="KPK64778.1"/>
    <property type="molecule type" value="Genomic_DNA"/>
</dbReference>
<dbReference type="AlphaFoldDB" id="A0A0S8FXF7"/>
<evidence type="ECO:0000313" key="4">
    <source>
        <dbReference type="Proteomes" id="UP000051373"/>
    </source>
</evidence>
<reference evidence="3 4" key="1">
    <citation type="journal article" date="2015" name="Microbiome">
        <title>Genomic resolution of linkages in carbon, nitrogen, and sulfur cycling among widespread estuary sediment bacteria.</title>
        <authorList>
            <person name="Baker B.J."/>
            <person name="Lazar C.S."/>
            <person name="Teske A.P."/>
            <person name="Dick G.J."/>
        </authorList>
    </citation>
    <scope>NUCLEOTIDE SEQUENCE [LARGE SCALE GENOMIC DNA]</scope>
    <source>
        <strain evidence="3">SM23_42</strain>
    </source>
</reference>
<evidence type="ECO:0000259" key="2">
    <source>
        <dbReference type="Pfam" id="PF18962"/>
    </source>
</evidence>
<feature type="signal peptide" evidence="1">
    <location>
        <begin position="1"/>
        <end position="26"/>
    </location>
</feature>
<feature type="chain" id="PRO_5006646530" description="Secretion system C-terminal sorting domain-containing protein" evidence="1">
    <location>
        <begin position="27"/>
        <end position="425"/>
    </location>
</feature>
<evidence type="ECO:0000256" key="1">
    <source>
        <dbReference type="SAM" id="SignalP"/>
    </source>
</evidence>
<protein>
    <recommendedName>
        <fullName evidence="2">Secretion system C-terminal sorting domain-containing protein</fullName>
    </recommendedName>
</protein>
<dbReference type="Proteomes" id="UP000051373">
    <property type="component" value="Unassembled WGS sequence"/>
</dbReference>
<accession>A0A0S8FXF7</accession>
<dbReference type="CDD" id="cd15482">
    <property type="entry name" value="Sialidase_non-viral"/>
    <property type="match status" value="1"/>
</dbReference>
<name>A0A0S8FXF7_UNCW3</name>
<dbReference type="Gene3D" id="2.120.10.10">
    <property type="match status" value="1"/>
</dbReference>
<feature type="domain" description="Secretion system C-terminal sorting" evidence="2">
    <location>
        <begin position="348"/>
        <end position="415"/>
    </location>
</feature>
<keyword evidence="1" id="KW-0732">Signal</keyword>
<gene>
    <name evidence="3" type="ORF">AMJ83_00910</name>
</gene>
<organism evidence="3 4">
    <name type="scientific">candidate division WOR_3 bacterium SM23_42</name>
    <dbReference type="NCBI Taxonomy" id="1703779"/>
    <lineage>
        <taxon>Bacteria</taxon>
        <taxon>Bacteria division WOR-3</taxon>
    </lineage>
</organism>
<dbReference type="NCBIfam" id="TIGR04183">
    <property type="entry name" value="Por_Secre_tail"/>
    <property type="match status" value="1"/>
</dbReference>
<dbReference type="Pfam" id="PF18962">
    <property type="entry name" value="Por_Secre_tail"/>
    <property type="match status" value="1"/>
</dbReference>